<feature type="region of interest" description="Disordered" evidence="2">
    <location>
        <begin position="1"/>
        <end position="24"/>
    </location>
</feature>
<feature type="compositionally biased region" description="Polar residues" evidence="2">
    <location>
        <begin position="7"/>
        <end position="22"/>
    </location>
</feature>
<proteinExistence type="predicted"/>
<name>A0A229W140_9BIFI</name>
<keyword evidence="3" id="KW-0067">ATP-binding</keyword>
<reference evidence="3 4" key="1">
    <citation type="submission" date="2017-05" db="EMBL/GenBank/DDBJ databases">
        <title>Bifidobacterium vansinderenii sp. nov.</title>
        <authorList>
            <person name="Lugli G.A."/>
            <person name="Duranti S."/>
            <person name="Mangifesta M."/>
        </authorList>
    </citation>
    <scope>NUCLEOTIDE SEQUENCE [LARGE SCALE GENOMIC DNA]</scope>
    <source>
        <strain evidence="3 4">Tam10B</strain>
    </source>
</reference>
<keyword evidence="3" id="KW-0547">Nucleotide-binding</keyword>
<dbReference type="OrthoDB" id="5150299at2"/>
<keyword evidence="4" id="KW-1185">Reference proteome</keyword>
<evidence type="ECO:0000313" key="4">
    <source>
        <dbReference type="Proteomes" id="UP000215433"/>
    </source>
</evidence>
<dbReference type="RefSeq" id="WP_093959277.1">
    <property type="nucleotide sequence ID" value="NZ_NEWD01000002.1"/>
</dbReference>
<gene>
    <name evidence="3" type="ORF">Tam10B_0040</name>
</gene>
<keyword evidence="3" id="KW-0378">Hydrolase</keyword>
<keyword evidence="1" id="KW-0175">Coiled coil</keyword>
<protein>
    <submittedName>
        <fullName evidence="3">Helicase</fullName>
    </submittedName>
</protein>
<evidence type="ECO:0000256" key="2">
    <source>
        <dbReference type="SAM" id="MobiDB-lite"/>
    </source>
</evidence>
<accession>A0A229W140</accession>
<comment type="caution">
    <text evidence="3">The sequence shown here is derived from an EMBL/GenBank/DDBJ whole genome shotgun (WGS) entry which is preliminary data.</text>
</comment>
<keyword evidence="3" id="KW-0347">Helicase</keyword>
<evidence type="ECO:0000313" key="3">
    <source>
        <dbReference type="EMBL" id="OXN01597.1"/>
    </source>
</evidence>
<organism evidence="3 4">
    <name type="scientific">Bifidobacterium vansinderenii</name>
    <dbReference type="NCBI Taxonomy" id="1984871"/>
    <lineage>
        <taxon>Bacteria</taxon>
        <taxon>Bacillati</taxon>
        <taxon>Actinomycetota</taxon>
        <taxon>Actinomycetes</taxon>
        <taxon>Bifidobacteriales</taxon>
        <taxon>Bifidobacteriaceae</taxon>
        <taxon>Bifidobacterium</taxon>
    </lineage>
</organism>
<sequence length="96" mass="10901">MAEETIESQQPAGEPNGETQATEVDWKAKYEETLAHSREWEKHVKANKTAADELEQLKESQMTEQQKAAARAVELQKELDAFKAEKQSSAWRNQVA</sequence>
<evidence type="ECO:0000256" key="1">
    <source>
        <dbReference type="SAM" id="Coils"/>
    </source>
</evidence>
<dbReference type="Proteomes" id="UP000215433">
    <property type="component" value="Unassembled WGS sequence"/>
</dbReference>
<dbReference type="AlphaFoldDB" id="A0A229W140"/>
<feature type="coiled-coil region" evidence="1">
    <location>
        <begin position="47"/>
        <end position="85"/>
    </location>
</feature>
<dbReference type="GO" id="GO:0004386">
    <property type="term" value="F:helicase activity"/>
    <property type="evidence" value="ECO:0007669"/>
    <property type="project" value="UniProtKB-KW"/>
</dbReference>
<dbReference type="EMBL" id="NEWD01000002">
    <property type="protein sequence ID" value="OXN01597.1"/>
    <property type="molecule type" value="Genomic_DNA"/>
</dbReference>